<gene>
    <name evidence="2" type="ORF">CBP12_07795</name>
</gene>
<dbReference type="SUPFAM" id="SSF54523">
    <property type="entry name" value="Pili subunits"/>
    <property type="match status" value="1"/>
</dbReference>
<organism evidence="2 3">
    <name type="scientific">Oceanisphaera avium</name>
    <dbReference type="NCBI Taxonomy" id="1903694"/>
    <lineage>
        <taxon>Bacteria</taxon>
        <taxon>Pseudomonadati</taxon>
        <taxon>Pseudomonadota</taxon>
        <taxon>Gammaproteobacteria</taxon>
        <taxon>Aeromonadales</taxon>
        <taxon>Aeromonadaceae</taxon>
        <taxon>Oceanisphaera</taxon>
    </lineage>
</organism>
<dbReference type="Gene3D" id="3.30.700.10">
    <property type="entry name" value="Glycoprotein, Type 4 Pilin"/>
    <property type="match status" value="1"/>
</dbReference>
<dbReference type="KEGG" id="ocm:CBP12_07795"/>
<dbReference type="Pfam" id="PF07963">
    <property type="entry name" value="N_methyl"/>
    <property type="match status" value="1"/>
</dbReference>
<dbReference type="RefSeq" id="WP_086963928.1">
    <property type="nucleotide sequence ID" value="NZ_CP021376.1"/>
</dbReference>
<reference evidence="3" key="1">
    <citation type="submission" date="2017-05" db="EMBL/GenBank/DDBJ databases">
        <authorList>
            <person name="Sung H."/>
        </authorList>
    </citation>
    <scope>NUCLEOTIDE SEQUENCE [LARGE SCALE GENOMIC DNA]</scope>
    <source>
        <strain evidence="3">AMac2203</strain>
    </source>
</reference>
<sequence length="145" mass="16882">MAPPWYKLEHLKKVSNKSYGVTLLELLIVLAVIALLSTLAYPRFTSYLIKNQRQVAQQQLYELQIKQEQWRLFHAQYSSDINDLDARLVNDAHYEFSIDHASAHDYQLSATAKQSSRQVQDQELNQACHTLTLTHDQQRLPTPCW</sequence>
<evidence type="ECO:0000313" key="2">
    <source>
        <dbReference type="EMBL" id="ART80059.1"/>
    </source>
</evidence>
<evidence type="ECO:0000313" key="3">
    <source>
        <dbReference type="Proteomes" id="UP000243793"/>
    </source>
</evidence>
<feature type="transmembrane region" description="Helical" evidence="1">
    <location>
        <begin position="20"/>
        <end position="41"/>
    </location>
</feature>
<dbReference type="Proteomes" id="UP000243793">
    <property type="component" value="Chromosome"/>
</dbReference>
<keyword evidence="3" id="KW-1185">Reference proteome</keyword>
<dbReference type="Pfam" id="PF16732">
    <property type="entry name" value="ComP_DUS"/>
    <property type="match status" value="1"/>
</dbReference>
<dbReference type="GO" id="GO:0043683">
    <property type="term" value="P:type IV pilus assembly"/>
    <property type="evidence" value="ECO:0007669"/>
    <property type="project" value="InterPro"/>
</dbReference>
<dbReference type="EMBL" id="CP021376">
    <property type="protein sequence ID" value="ART80059.1"/>
    <property type="molecule type" value="Genomic_DNA"/>
</dbReference>
<evidence type="ECO:0008006" key="4">
    <source>
        <dbReference type="Google" id="ProtNLM"/>
    </source>
</evidence>
<protein>
    <recommendedName>
        <fullName evidence="4">Prepilin-type cleavage/methylation domain-containing protein</fullName>
    </recommendedName>
</protein>
<evidence type="ECO:0000256" key="1">
    <source>
        <dbReference type="SAM" id="Phobius"/>
    </source>
</evidence>
<dbReference type="NCBIfam" id="TIGR02532">
    <property type="entry name" value="IV_pilin_GFxxxE"/>
    <property type="match status" value="1"/>
</dbReference>
<keyword evidence="1" id="KW-0812">Transmembrane</keyword>
<dbReference type="InterPro" id="IPR045584">
    <property type="entry name" value="Pilin-like"/>
</dbReference>
<keyword evidence="1" id="KW-0472">Membrane</keyword>
<keyword evidence="1" id="KW-1133">Transmembrane helix</keyword>
<name>A0A1Y0CXN9_9GAMM</name>
<dbReference type="InterPro" id="IPR012902">
    <property type="entry name" value="N_methyl_site"/>
</dbReference>
<proteinExistence type="predicted"/>
<dbReference type="AlphaFoldDB" id="A0A1Y0CXN9"/>
<accession>A0A1Y0CXN9</accession>
<dbReference type="InterPro" id="IPR031982">
    <property type="entry name" value="PilE-like"/>
</dbReference>